<dbReference type="FunFam" id="1.10.510.10:FF:000431">
    <property type="entry name" value="Putative inactive leucine-rich repeat receptor-like protein kinase"/>
    <property type="match status" value="1"/>
</dbReference>
<dbReference type="Proteomes" id="UP000015105">
    <property type="component" value="Chromosome 7D"/>
</dbReference>
<evidence type="ECO:0000256" key="5">
    <source>
        <dbReference type="ARBA" id="ARBA00022737"/>
    </source>
</evidence>
<keyword evidence="7 10" id="KW-0472">Membrane</keyword>
<feature type="chain" id="PRO_5019027070" description="Protein kinase domain-containing protein" evidence="11">
    <location>
        <begin position="29"/>
        <end position="770"/>
    </location>
</feature>
<organism evidence="13 14">
    <name type="scientific">Aegilops tauschii subsp. strangulata</name>
    <name type="common">Goatgrass</name>
    <dbReference type="NCBI Taxonomy" id="200361"/>
    <lineage>
        <taxon>Eukaryota</taxon>
        <taxon>Viridiplantae</taxon>
        <taxon>Streptophyta</taxon>
        <taxon>Embryophyta</taxon>
        <taxon>Tracheophyta</taxon>
        <taxon>Spermatophyta</taxon>
        <taxon>Magnoliopsida</taxon>
        <taxon>Liliopsida</taxon>
        <taxon>Poales</taxon>
        <taxon>Poaceae</taxon>
        <taxon>BOP clade</taxon>
        <taxon>Pooideae</taxon>
        <taxon>Triticodae</taxon>
        <taxon>Triticeae</taxon>
        <taxon>Triticinae</taxon>
        <taxon>Aegilops</taxon>
    </lineage>
</organism>
<dbReference type="PANTHER" id="PTHR48006">
    <property type="entry name" value="LEUCINE-RICH REPEAT-CONTAINING PROTEIN DDB_G0281931-RELATED"/>
    <property type="match status" value="1"/>
</dbReference>
<reference evidence="13" key="3">
    <citation type="journal article" date="2017" name="Nature">
        <title>Genome sequence of the progenitor of the wheat D genome Aegilops tauschii.</title>
        <authorList>
            <person name="Luo M.C."/>
            <person name="Gu Y.Q."/>
            <person name="Puiu D."/>
            <person name="Wang H."/>
            <person name="Twardziok S.O."/>
            <person name="Deal K.R."/>
            <person name="Huo N."/>
            <person name="Zhu T."/>
            <person name="Wang L."/>
            <person name="Wang Y."/>
            <person name="McGuire P.E."/>
            <person name="Liu S."/>
            <person name="Long H."/>
            <person name="Ramasamy R.K."/>
            <person name="Rodriguez J.C."/>
            <person name="Van S.L."/>
            <person name="Yuan L."/>
            <person name="Wang Z."/>
            <person name="Xia Z."/>
            <person name="Xiao L."/>
            <person name="Anderson O.D."/>
            <person name="Ouyang S."/>
            <person name="Liang Y."/>
            <person name="Zimin A.V."/>
            <person name="Pertea G."/>
            <person name="Qi P."/>
            <person name="Bennetzen J.L."/>
            <person name="Dai X."/>
            <person name="Dawson M.W."/>
            <person name="Muller H.G."/>
            <person name="Kugler K."/>
            <person name="Rivarola-Duarte L."/>
            <person name="Spannagl M."/>
            <person name="Mayer K.F.X."/>
            <person name="Lu F.H."/>
            <person name="Bevan M.W."/>
            <person name="Leroy P."/>
            <person name="Li P."/>
            <person name="You F.M."/>
            <person name="Sun Q."/>
            <person name="Liu Z."/>
            <person name="Lyons E."/>
            <person name="Wicker T."/>
            <person name="Salzberg S.L."/>
            <person name="Devos K.M."/>
            <person name="Dvorak J."/>
        </authorList>
    </citation>
    <scope>NUCLEOTIDE SEQUENCE [LARGE SCALE GENOMIC DNA]</scope>
    <source>
        <strain evidence="13">cv. AL8/78</strain>
    </source>
</reference>
<feature type="signal peptide" evidence="11">
    <location>
        <begin position="1"/>
        <end position="28"/>
    </location>
</feature>
<evidence type="ECO:0000256" key="8">
    <source>
        <dbReference type="ARBA" id="ARBA00023170"/>
    </source>
</evidence>
<dbReference type="InterPro" id="IPR001245">
    <property type="entry name" value="Ser-Thr/Tyr_kinase_cat_dom"/>
</dbReference>
<dbReference type="Pfam" id="PF00560">
    <property type="entry name" value="LRR_1"/>
    <property type="match status" value="2"/>
</dbReference>
<keyword evidence="2" id="KW-0433">Leucine-rich repeat</keyword>
<evidence type="ECO:0000256" key="4">
    <source>
        <dbReference type="ARBA" id="ARBA00022729"/>
    </source>
</evidence>
<keyword evidence="3 10" id="KW-0812">Transmembrane</keyword>
<evidence type="ECO:0000256" key="11">
    <source>
        <dbReference type="SAM" id="SignalP"/>
    </source>
</evidence>
<reference evidence="14" key="1">
    <citation type="journal article" date="2014" name="Science">
        <title>Ancient hybridizations among the ancestral genomes of bread wheat.</title>
        <authorList>
            <consortium name="International Wheat Genome Sequencing Consortium,"/>
            <person name="Marcussen T."/>
            <person name="Sandve S.R."/>
            <person name="Heier L."/>
            <person name="Spannagl M."/>
            <person name="Pfeifer M."/>
            <person name="Jakobsen K.S."/>
            <person name="Wulff B.B."/>
            <person name="Steuernagel B."/>
            <person name="Mayer K.F."/>
            <person name="Olsen O.A."/>
        </authorList>
    </citation>
    <scope>NUCLEOTIDE SEQUENCE [LARGE SCALE GENOMIC DNA]</scope>
    <source>
        <strain evidence="14">cv. AL8/78</strain>
    </source>
</reference>
<dbReference type="SUPFAM" id="SSF52058">
    <property type="entry name" value="L domain-like"/>
    <property type="match status" value="1"/>
</dbReference>
<keyword evidence="9" id="KW-0325">Glycoprotein</keyword>
<evidence type="ECO:0000256" key="6">
    <source>
        <dbReference type="ARBA" id="ARBA00022989"/>
    </source>
</evidence>
<dbReference type="PANTHER" id="PTHR48006:SF73">
    <property type="entry name" value="PROTEIN KINASE DOMAIN-CONTAINING PROTEIN"/>
    <property type="match status" value="1"/>
</dbReference>
<dbReference type="Pfam" id="PF07714">
    <property type="entry name" value="PK_Tyr_Ser-Thr"/>
    <property type="match status" value="1"/>
</dbReference>
<dbReference type="STRING" id="200361.A0A453SBM3"/>
<dbReference type="Gramene" id="AET7Gv20884700.4">
    <property type="protein sequence ID" value="AET7Gv20884700.4"/>
    <property type="gene ID" value="AET7Gv20884700"/>
</dbReference>
<evidence type="ECO:0000313" key="13">
    <source>
        <dbReference type="EnsemblPlants" id="AET7Gv20884700.4"/>
    </source>
</evidence>
<evidence type="ECO:0000256" key="10">
    <source>
        <dbReference type="SAM" id="Phobius"/>
    </source>
</evidence>
<reference evidence="13" key="4">
    <citation type="submission" date="2019-03" db="UniProtKB">
        <authorList>
            <consortium name="EnsemblPlants"/>
        </authorList>
    </citation>
    <scope>IDENTIFICATION</scope>
</reference>
<proteinExistence type="predicted"/>
<dbReference type="FunFam" id="3.80.10.10:FF:000041">
    <property type="entry name" value="LRR receptor-like serine/threonine-protein kinase ERECTA"/>
    <property type="match status" value="1"/>
</dbReference>
<dbReference type="GO" id="GO:0016020">
    <property type="term" value="C:membrane"/>
    <property type="evidence" value="ECO:0007669"/>
    <property type="project" value="UniProtKB-SubCell"/>
</dbReference>
<dbReference type="InterPro" id="IPR011009">
    <property type="entry name" value="Kinase-like_dom_sf"/>
</dbReference>
<dbReference type="EnsemblPlants" id="AET7Gv20884700.4">
    <property type="protein sequence ID" value="AET7Gv20884700.4"/>
    <property type="gene ID" value="AET7Gv20884700"/>
</dbReference>
<reference evidence="14" key="2">
    <citation type="journal article" date="2017" name="Nat. Plants">
        <title>The Aegilops tauschii genome reveals multiple impacts of transposons.</title>
        <authorList>
            <person name="Zhao G."/>
            <person name="Zou C."/>
            <person name="Li K."/>
            <person name="Wang K."/>
            <person name="Li T."/>
            <person name="Gao L."/>
            <person name="Zhang X."/>
            <person name="Wang H."/>
            <person name="Yang Z."/>
            <person name="Liu X."/>
            <person name="Jiang W."/>
            <person name="Mao L."/>
            <person name="Kong X."/>
            <person name="Jiao Y."/>
            <person name="Jia J."/>
        </authorList>
    </citation>
    <scope>NUCLEOTIDE SEQUENCE [LARGE SCALE GENOMIC DNA]</scope>
    <source>
        <strain evidence="14">cv. AL8/78</strain>
    </source>
</reference>
<dbReference type="InterPro" id="IPR001611">
    <property type="entry name" value="Leu-rich_rpt"/>
</dbReference>
<dbReference type="InterPro" id="IPR000719">
    <property type="entry name" value="Prot_kinase_dom"/>
</dbReference>
<keyword evidence="4 11" id="KW-0732">Signal</keyword>
<keyword evidence="6 10" id="KW-1133">Transmembrane helix</keyword>
<dbReference type="Gene3D" id="3.80.10.10">
    <property type="entry name" value="Ribonuclease Inhibitor"/>
    <property type="match status" value="2"/>
</dbReference>
<evidence type="ECO:0000313" key="14">
    <source>
        <dbReference type="Proteomes" id="UP000015105"/>
    </source>
</evidence>
<dbReference type="InterPro" id="IPR051824">
    <property type="entry name" value="LRR_Rcpt-Like_S/T_Kinase"/>
</dbReference>
<name>A0A453SBM3_AEGTS</name>
<dbReference type="Gene3D" id="1.10.510.10">
    <property type="entry name" value="Transferase(Phosphotransferase) domain 1"/>
    <property type="match status" value="1"/>
</dbReference>
<dbReference type="GO" id="GO:0004672">
    <property type="term" value="F:protein kinase activity"/>
    <property type="evidence" value="ECO:0007669"/>
    <property type="project" value="InterPro"/>
</dbReference>
<keyword evidence="8" id="KW-0675">Receptor</keyword>
<dbReference type="SUPFAM" id="SSF56112">
    <property type="entry name" value="Protein kinase-like (PK-like)"/>
    <property type="match status" value="1"/>
</dbReference>
<keyword evidence="14" id="KW-1185">Reference proteome</keyword>
<feature type="transmembrane region" description="Helical" evidence="10">
    <location>
        <begin position="366"/>
        <end position="389"/>
    </location>
</feature>
<protein>
    <recommendedName>
        <fullName evidence="12">Protein kinase domain-containing protein</fullName>
    </recommendedName>
</protein>
<sequence>MAPSSSTRRAGAPLLLLLLCCLSTAVTSQSQSQSQSQTTVASSQAKTLYRMCRLLGFPPALAALAKAPDPCALPPTPSLTVACAAGQVTALSVLGDRRPDPVWRTALPSNFSADALFTTLTRLPALSRLELVALGLWGPLPGAKLLRLGALQALNLSANYLYGAVPEQVARMYSLQSLVLSGNWLNGTVPSLSGLAFLQEVDVGQNRLDGAFPEVGKAVARLVLAGNNFTGKIPAGVASLGQLRFLDVSRNRLEGWIPSAVFALPALRHINLSHNKLSGQLPASTACADTLEFVDVSANLLIGARPACMRSNSSARTVLDAGNCFRDAKLQRPSTYCSPGALAALLPPPQGSGAEQGGGKGGGVGMVLGIVGGVVAGALLIALVMVVVLRRARRQHPGVTVMALPKSPLIAPAKKAVGAKATTKLAQKIATPADKRHASQAAMVNTLEVPAYRVYTAEELQEATDNFASSNLIKKSALAQHYNGQLQDGTRVLVRCLRLKPKYSPQSLSQYMETISKFRHRHLVSIIGHCVVSDQENPTIASSVYLVSECVTNGSLRSHLTEWRKREMLKWPQRVCASIGIARGIQFLHNAIAPDIVQNDLNIENILLDKTLTSKISGFSLPMISTSKNGKLFSENPFAVQEENDHYSAQSAEQGDKDDIYQFGQILLEVITGKPTASQSELESLRAQLSEALAEDPDMLKDMADPTIRGTFAVDSLSKVTEVALNCTAGDPSDRPSVDDVLWNLQYSMQVQDGWASSESLSLSVKSQDY</sequence>
<feature type="domain" description="Protein kinase" evidence="12">
    <location>
        <begin position="467"/>
        <end position="747"/>
    </location>
</feature>
<dbReference type="PROSITE" id="PS50011">
    <property type="entry name" value="PROTEIN_KINASE_DOM"/>
    <property type="match status" value="1"/>
</dbReference>
<dbReference type="GO" id="GO:0005524">
    <property type="term" value="F:ATP binding"/>
    <property type="evidence" value="ECO:0007669"/>
    <property type="project" value="InterPro"/>
</dbReference>
<dbReference type="InterPro" id="IPR032675">
    <property type="entry name" value="LRR_dom_sf"/>
</dbReference>
<accession>A0A453SBM3</accession>
<evidence type="ECO:0000256" key="9">
    <source>
        <dbReference type="ARBA" id="ARBA00023180"/>
    </source>
</evidence>
<reference evidence="13" key="5">
    <citation type="journal article" date="2021" name="G3 (Bethesda)">
        <title>Aegilops tauschii genome assembly Aet v5.0 features greater sequence contiguity and improved annotation.</title>
        <authorList>
            <person name="Wang L."/>
            <person name="Zhu T."/>
            <person name="Rodriguez J.C."/>
            <person name="Deal K.R."/>
            <person name="Dubcovsky J."/>
            <person name="McGuire P.E."/>
            <person name="Lux T."/>
            <person name="Spannagl M."/>
            <person name="Mayer K.F.X."/>
            <person name="Baldrich P."/>
            <person name="Meyers B.C."/>
            <person name="Huo N."/>
            <person name="Gu Y.Q."/>
            <person name="Zhou H."/>
            <person name="Devos K.M."/>
            <person name="Bennetzen J.L."/>
            <person name="Unver T."/>
            <person name="Budak H."/>
            <person name="Gulick P.J."/>
            <person name="Galiba G."/>
            <person name="Kalapos B."/>
            <person name="Nelson D.R."/>
            <person name="Li P."/>
            <person name="You F.M."/>
            <person name="Luo M.C."/>
            <person name="Dvorak J."/>
        </authorList>
    </citation>
    <scope>NUCLEOTIDE SEQUENCE [LARGE SCALE GENOMIC DNA]</scope>
    <source>
        <strain evidence="13">cv. AL8/78</strain>
    </source>
</reference>
<comment type="subcellular location">
    <subcellularLocation>
        <location evidence="1">Membrane</location>
        <topology evidence="1">Single-pass type I membrane protein</topology>
    </subcellularLocation>
</comment>
<evidence type="ECO:0000256" key="3">
    <source>
        <dbReference type="ARBA" id="ARBA00022692"/>
    </source>
</evidence>
<evidence type="ECO:0000256" key="1">
    <source>
        <dbReference type="ARBA" id="ARBA00004479"/>
    </source>
</evidence>
<keyword evidence="5" id="KW-0677">Repeat</keyword>
<evidence type="ECO:0000256" key="2">
    <source>
        <dbReference type="ARBA" id="ARBA00022614"/>
    </source>
</evidence>
<evidence type="ECO:0000259" key="12">
    <source>
        <dbReference type="PROSITE" id="PS50011"/>
    </source>
</evidence>
<dbReference type="AlphaFoldDB" id="A0A453SBM3"/>
<evidence type="ECO:0000256" key="7">
    <source>
        <dbReference type="ARBA" id="ARBA00023136"/>
    </source>
</evidence>
<dbReference type="Gene3D" id="3.30.200.20">
    <property type="entry name" value="Phosphorylase Kinase, domain 1"/>
    <property type="match status" value="1"/>
</dbReference>